<evidence type="ECO:0000313" key="1">
    <source>
        <dbReference type="EMBL" id="KAL0936899.1"/>
    </source>
</evidence>
<evidence type="ECO:0000313" key="2">
    <source>
        <dbReference type="Proteomes" id="UP000805649"/>
    </source>
</evidence>
<accession>A0ACC3YY94</accession>
<sequence length="643" mass="73637">MKLMSSQASDDRMEPYHYEDLNLDRPAFRLVRLFKGDDGDRLRCELFQAFLDERDCVLPYEALSYTWGSTTLAEEIETNGKSLGITNSLYAALHRLRYRDKDRILWVDGICINQSNPKERGHQVLHMGYIYKQADRVVFWLGYATYDTNVFMESVKALQEESMKHTTKDWKLDDPRWREIWEEVQPALRDRFCDLVATQREGLVTLLSRLWFTRVWILQEVANAPAALIYCGPKSVSARLLALTPILLGVRPERVCQAVLDIMPGPSRKETWWAKQRDLYFLLQYFGSSQATEPRDIIYALRGLSTDANDPEVLAPDYAQPVSELIRKVSNILYYCDVNRFERTVVDIPDLVQRVKELNSVALGELLRTSKKREISLILDRGGIAITKGTVGSALENEKDGLELLRSIFGYTQYSITIPDTAVAEIARQTDAKTMDVLLRHRIAGCLQTDTLVCAALNEQHGPDMVDLLLPRYRDGKLDPEVLVATFRNSVSGYMVVERILKYSKQFDLSLNLGQVVFTICDPQKALLQGQLPVLKSIFPSMGTISNYSIRSFMKQLKVHGIKDYDVHLRTALRYAEEENPSLEELLIEVERGDEIKPKEEESMEIKRDTKAKPKRQGLKVFFSSLLSVTRSWLRGKDGVDKP</sequence>
<protein>
    <submittedName>
        <fullName evidence="1">HET-domain-containing protein</fullName>
    </submittedName>
</protein>
<gene>
    <name evidence="1" type="ORF">CTRU02_209115</name>
</gene>
<organism evidence="1 2">
    <name type="scientific">Colletotrichum truncatum</name>
    <name type="common">Anthracnose fungus</name>
    <name type="synonym">Colletotrichum capsici</name>
    <dbReference type="NCBI Taxonomy" id="5467"/>
    <lineage>
        <taxon>Eukaryota</taxon>
        <taxon>Fungi</taxon>
        <taxon>Dikarya</taxon>
        <taxon>Ascomycota</taxon>
        <taxon>Pezizomycotina</taxon>
        <taxon>Sordariomycetes</taxon>
        <taxon>Hypocreomycetidae</taxon>
        <taxon>Glomerellales</taxon>
        <taxon>Glomerellaceae</taxon>
        <taxon>Colletotrichum</taxon>
        <taxon>Colletotrichum truncatum species complex</taxon>
    </lineage>
</organism>
<dbReference type="Proteomes" id="UP000805649">
    <property type="component" value="Unassembled WGS sequence"/>
</dbReference>
<reference evidence="1 2" key="1">
    <citation type="journal article" date="2020" name="Phytopathology">
        <title>Genome Sequence Resources of Colletotrichum truncatum, C. plurivorum, C. musicola, and C. sojae: Four Species Pathogenic to Soybean (Glycine max).</title>
        <authorList>
            <person name="Rogerio F."/>
            <person name="Boufleur T.R."/>
            <person name="Ciampi-Guillardi M."/>
            <person name="Sukno S.A."/>
            <person name="Thon M.R."/>
            <person name="Massola Junior N.S."/>
            <person name="Baroncelli R."/>
        </authorList>
    </citation>
    <scope>NUCLEOTIDE SEQUENCE [LARGE SCALE GENOMIC DNA]</scope>
    <source>
        <strain evidence="1 2">CMES1059</strain>
    </source>
</reference>
<comment type="caution">
    <text evidence="1">The sequence shown here is derived from an EMBL/GenBank/DDBJ whole genome shotgun (WGS) entry which is preliminary data.</text>
</comment>
<proteinExistence type="predicted"/>
<dbReference type="EMBL" id="VUJX02000005">
    <property type="protein sequence ID" value="KAL0936899.1"/>
    <property type="molecule type" value="Genomic_DNA"/>
</dbReference>
<name>A0ACC3YY94_COLTU</name>
<keyword evidence="2" id="KW-1185">Reference proteome</keyword>